<dbReference type="RefSeq" id="XP_067169734.1">
    <property type="nucleotide sequence ID" value="XM_067313633.1"/>
</dbReference>
<proteinExistence type="predicted"/>
<gene>
    <name evidence="3" type="primary">LOC136994693</name>
</gene>
<evidence type="ECO:0000313" key="2">
    <source>
        <dbReference type="Proteomes" id="UP001652627"/>
    </source>
</evidence>
<dbReference type="Gene3D" id="1.10.20.10">
    <property type="entry name" value="Histone, subunit A"/>
    <property type="match status" value="1"/>
</dbReference>
<organism evidence="2 3">
    <name type="scientific">Apteryx mantelli</name>
    <name type="common">North Island brown kiwi</name>
    <dbReference type="NCBI Taxonomy" id="2696672"/>
    <lineage>
        <taxon>Eukaryota</taxon>
        <taxon>Metazoa</taxon>
        <taxon>Chordata</taxon>
        <taxon>Craniata</taxon>
        <taxon>Vertebrata</taxon>
        <taxon>Euteleostomi</taxon>
        <taxon>Archelosauria</taxon>
        <taxon>Archosauria</taxon>
        <taxon>Dinosauria</taxon>
        <taxon>Saurischia</taxon>
        <taxon>Theropoda</taxon>
        <taxon>Coelurosauria</taxon>
        <taxon>Aves</taxon>
        <taxon>Palaeognathae</taxon>
        <taxon>Apterygiformes</taxon>
        <taxon>Apterygidae</taxon>
        <taxon>Apteryx</taxon>
    </lineage>
</organism>
<evidence type="ECO:0000313" key="3">
    <source>
        <dbReference type="RefSeq" id="XP_067169734.1"/>
    </source>
</evidence>
<dbReference type="GeneID" id="136994693"/>
<feature type="compositionally biased region" description="Basic residues" evidence="1">
    <location>
        <begin position="1"/>
        <end position="25"/>
    </location>
</feature>
<dbReference type="Proteomes" id="UP001652627">
    <property type="component" value="Chromosome 32"/>
</dbReference>
<protein>
    <submittedName>
        <fullName evidence="3">Histone H2B-like</fullName>
    </submittedName>
</protein>
<dbReference type="SUPFAM" id="SSF47113">
    <property type="entry name" value="Histone-fold"/>
    <property type="match status" value="1"/>
</dbReference>
<name>A0ABM4FXQ9_9AVES</name>
<keyword evidence="2" id="KW-1185">Reference proteome</keyword>
<sequence length="128" mass="14945">MASATGRRRRSRQQRRRRSYRRKSPAKSPKSQSTRKRKNRPGRKGNSYDSKILQRLRRGNHNFSCLAKGLMRDFLNNIYTEVSIKAEHLRRHSRLQTVGSSQVKAALQEVMLEKGAERWPAPIMKNSL</sequence>
<dbReference type="InterPro" id="IPR009072">
    <property type="entry name" value="Histone-fold"/>
</dbReference>
<feature type="region of interest" description="Disordered" evidence="1">
    <location>
        <begin position="1"/>
        <end position="53"/>
    </location>
</feature>
<reference evidence="3" key="1">
    <citation type="submission" date="2025-08" db="UniProtKB">
        <authorList>
            <consortium name="RefSeq"/>
        </authorList>
    </citation>
    <scope>IDENTIFICATION</scope>
    <source>
        <tissue evidence="3">Blood</tissue>
    </source>
</reference>
<accession>A0ABM4FXQ9</accession>
<feature type="compositionally biased region" description="Basic residues" evidence="1">
    <location>
        <begin position="33"/>
        <end position="43"/>
    </location>
</feature>
<evidence type="ECO:0000256" key="1">
    <source>
        <dbReference type="SAM" id="MobiDB-lite"/>
    </source>
</evidence>